<name>A0A5C4M2Z1_9PSEU</name>
<dbReference type="OrthoDB" id="3624688at2"/>
<dbReference type="PROSITE" id="PS51257">
    <property type="entry name" value="PROKAR_LIPOPROTEIN"/>
    <property type="match status" value="1"/>
</dbReference>
<protein>
    <submittedName>
        <fullName evidence="2">DUF3558 domain-containing protein</fullName>
    </submittedName>
</protein>
<keyword evidence="3" id="KW-1185">Reference proteome</keyword>
<accession>A0A5C4M2Z1</accession>
<gene>
    <name evidence="2" type="ORF">FG385_10140</name>
</gene>
<dbReference type="EMBL" id="VDFW01000006">
    <property type="protein sequence ID" value="TNC27420.1"/>
    <property type="molecule type" value="Genomic_DNA"/>
</dbReference>
<dbReference type="Proteomes" id="UP000305546">
    <property type="component" value="Unassembled WGS sequence"/>
</dbReference>
<keyword evidence="1" id="KW-0732">Signal</keyword>
<organism evidence="2 3">
    <name type="scientific">Amycolatopsis alkalitolerans</name>
    <dbReference type="NCBI Taxonomy" id="2547244"/>
    <lineage>
        <taxon>Bacteria</taxon>
        <taxon>Bacillati</taxon>
        <taxon>Actinomycetota</taxon>
        <taxon>Actinomycetes</taxon>
        <taxon>Pseudonocardiales</taxon>
        <taxon>Pseudonocardiaceae</taxon>
        <taxon>Amycolatopsis</taxon>
    </lineage>
</organism>
<evidence type="ECO:0000313" key="2">
    <source>
        <dbReference type="EMBL" id="TNC27420.1"/>
    </source>
</evidence>
<sequence>MRAGAACLAIVLLAGGCTSSVSGVPQPDPRRVTVTPAFSTDPCSLLTSDEAVQLGLRVPGTPKPEDKGALVPPSCEWRSSNPVSDLDGSLQIFYATDLNVREYFSSAPSGQERLGGVTWDDYPSVLGDSMCNLAVTLSDLAFIALTSQNFVDGTKSCDAVRKAAPVVAKRIPG</sequence>
<evidence type="ECO:0000256" key="1">
    <source>
        <dbReference type="SAM" id="SignalP"/>
    </source>
</evidence>
<evidence type="ECO:0000313" key="3">
    <source>
        <dbReference type="Proteomes" id="UP000305546"/>
    </source>
</evidence>
<dbReference type="InterPro" id="IPR024520">
    <property type="entry name" value="DUF3558"/>
</dbReference>
<comment type="caution">
    <text evidence="2">The sequence shown here is derived from an EMBL/GenBank/DDBJ whole genome shotgun (WGS) entry which is preliminary data.</text>
</comment>
<proteinExistence type="predicted"/>
<feature type="signal peptide" evidence="1">
    <location>
        <begin position="1"/>
        <end position="23"/>
    </location>
</feature>
<reference evidence="2 3" key="1">
    <citation type="submission" date="2019-06" db="EMBL/GenBank/DDBJ databases">
        <title>Amycolatopsis alkalitolerans sp. nov., isolated from Gastrodia elata Blume.</title>
        <authorList>
            <person name="Narsing Rao M.P."/>
            <person name="Li W.J."/>
        </authorList>
    </citation>
    <scope>NUCLEOTIDE SEQUENCE [LARGE SCALE GENOMIC DNA]</scope>
    <source>
        <strain evidence="2 3">SYSUP0005</strain>
    </source>
</reference>
<dbReference type="Pfam" id="PF12079">
    <property type="entry name" value="DUF3558"/>
    <property type="match status" value="1"/>
</dbReference>
<feature type="chain" id="PRO_5023074996" evidence="1">
    <location>
        <begin position="24"/>
        <end position="173"/>
    </location>
</feature>
<dbReference type="AlphaFoldDB" id="A0A5C4M2Z1"/>